<dbReference type="Pfam" id="PF02594">
    <property type="entry name" value="DUF167"/>
    <property type="match status" value="1"/>
</dbReference>
<dbReference type="HAMAP" id="MF_00634">
    <property type="entry name" value="UPF0235"/>
    <property type="match status" value="1"/>
</dbReference>
<comment type="caution">
    <text evidence="3">The sequence shown here is derived from an EMBL/GenBank/DDBJ whole genome shotgun (WGS) entry which is preliminary data.</text>
</comment>
<dbReference type="NCBIfam" id="TIGR00251">
    <property type="entry name" value="DUF167 family protein"/>
    <property type="match status" value="1"/>
</dbReference>
<dbReference type="PANTHER" id="PTHR13420">
    <property type="entry name" value="UPF0235 PROTEIN C15ORF40"/>
    <property type="match status" value="1"/>
</dbReference>
<keyword evidence="4" id="KW-1185">Reference proteome</keyword>
<evidence type="ECO:0000313" key="4">
    <source>
        <dbReference type="Proteomes" id="UP001220964"/>
    </source>
</evidence>
<reference evidence="3" key="1">
    <citation type="submission" date="2023-03" db="EMBL/GenBank/DDBJ databases">
        <title>Multiphase analysis and comparison of six strains from genera Psychromarinibacter, Lutimaribacter, and Maritimibacter, including a novel species: Psychromarinibacter sediminicola sp. nov.</title>
        <authorList>
            <person name="Wang Y.-H."/>
            <person name="Ye M.-Q."/>
            <person name="Du Z.-J."/>
        </authorList>
    </citation>
    <scope>NUCLEOTIDE SEQUENCE</scope>
    <source>
        <strain evidence="3">C21-152</strain>
    </source>
</reference>
<dbReference type="Proteomes" id="UP001220964">
    <property type="component" value="Unassembled WGS sequence"/>
</dbReference>
<evidence type="ECO:0000256" key="2">
    <source>
        <dbReference type="HAMAP-Rule" id="MF_00634"/>
    </source>
</evidence>
<dbReference type="RefSeq" id="WP_275565329.1">
    <property type="nucleotide sequence ID" value="NZ_JARGYC010000001.1"/>
</dbReference>
<organism evidence="3 4">
    <name type="scientific">Psychromarinibacter sediminicola</name>
    <dbReference type="NCBI Taxonomy" id="3033385"/>
    <lineage>
        <taxon>Bacteria</taxon>
        <taxon>Pseudomonadati</taxon>
        <taxon>Pseudomonadota</taxon>
        <taxon>Alphaproteobacteria</taxon>
        <taxon>Rhodobacterales</taxon>
        <taxon>Paracoccaceae</taxon>
        <taxon>Psychromarinibacter</taxon>
    </lineage>
</organism>
<dbReference type="AlphaFoldDB" id="A0AAE3T6F1"/>
<dbReference type="EMBL" id="JARGYC010000001">
    <property type="protein sequence ID" value="MDF0599182.1"/>
    <property type="molecule type" value="Genomic_DNA"/>
</dbReference>
<comment type="similarity">
    <text evidence="1 2">Belongs to the UPF0235 family.</text>
</comment>
<dbReference type="Gene3D" id="3.30.1200.10">
    <property type="entry name" value="YggU-like"/>
    <property type="match status" value="1"/>
</dbReference>
<dbReference type="InterPro" id="IPR003746">
    <property type="entry name" value="DUF167"/>
</dbReference>
<dbReference type="SUPFAM" id="SSF69786">
    <property type="entry name" value="YggU-like"/>
    <property type="match status" value="1"/>
</dbReference>
<proteinExistence type="inferred from homology"/>
<evidence type="ECO:0000256" key="1">
    <source>
        <dbReference type="ARBA" id="ARBA00010364"/>
    </source>
</evidence>
<dbReference type="InterPro" id="IPR036591">
    <property type="entry name" value="YggU-like_sf"/>
</dbReference>
<sequence length="82" mass="8768">MTDLTHLAREGTEIAVRVTPKASRSAIKRDGDTLRVYVTAAPEGGKANAAVAKLLAKALGLPKSRLSLIRGQTARDKVFRVL</sequence>
<protein>
    <recommendedName>
        <fullName evidence="2">UPF0235 protein P1J78_00425</fullName>
    </recommendedName>
</protein>
<dbReference type="GO" id="GO:0005737">
    <property type="term" value="C:cytoplasm"/>
    <property type="evidence" value="ECO:0007669"/>
    <property type="project" value="TreeGrafter"/>
</dbReference>
<gene>
    <name evidence="3" type="ORF">P1J78_00425</name>
</gene>
<evidence type="ECO:0000313" key="3">
    <source>
        <dbReference type="EMBL" id="MDF0599182.1"/>
    </source>
</evidence>
<accession>A0AAE3T6F1</accession>
<name>A0AAE3T6F1_9RHOB</name>
<dbReference type="PANTHER" id="PTHR13420:SF7">
    <property type="entry name" value="UPF0235 PROTEIN C15ORF40"/>
    <property type="match status" value="1"/>
</dbReference>
<dbReference type="SMART" id="SM01152">
    <property type="entry name" value="DUF167"/>
    <property type="match status" value="1"/>
</dbReference>